<gene>
    <name evidence="1" type="ORF">U27_04597</name>
</gene>
<accession>A0A081BZ75</accession>
<dbReference type="EMBL" id="DF820466">
    <property type="protein sequence ID" value="GAK57630.1"/>
    <property type="molecule type" value="Genomic_DNA"/>
</dbReference>
<dbReference type="AlphaFoldDB" id="A0A081BZ75"/>
<reference evidence="1" key="1">
    <citation type="journal article" date="2015" name="PeerJ">
        <title>First genomic representation of candidate bacterial phylum KSB3 points to enhanced environmental sensing as a trigger of wastewater bulking.</title>
        <authorList>
            <person name="Sekiguchi Y."/>
            <person name="Ohashi A."/>
            <person name="Parks D.H."/>
            <person name="Yamauchi T."/>
            <person name="Tyson G.W."/>
            <person name="Hugenholtz P."/>
        </authorList>
    </citation>
    <scope>NUCLEOTIDE SEQUENCE [LARGE SCALE GENOMIC DNA]</scope>
</reference>
<dbReference type="PROSITE" id="PS51257">
    <property type="entry name" value="PROKAR_LIPOPROTEIN"/>
    <property type="match status" value="1"/>
</dbReference>
<evidence type="ECO:0000313" key="2">
    <source>
        <dbReference type="Proteomes" id="UP000030661"/>
    </source>
</evidence>
<dbReference type="Proteomes" id="UP000030661">
    <property type="component" value="Unassembled WGS sequence"/>
</dbReference>
<evidence type="ECO:0008006" key="3">
    <source>
        <dbReference type="Google" id="ProtNLM"/>
    </source>
</evidence>
<organism evidence="1">
    <name type="scientific">Vecturithrix granuli</name>
    <dbReference type="NCBI Taxonomy" id="1499967"/>
    <lineage>
        <taxon>Bacteria</taxon>
        <taxon>Candidatus Moduliflexota</taxon>
        <taxon>Candidatus Vecturitrichia</taxon>
        <taxon>Candidatus Vecturitrichales</taxon>
        <taxon>Candidatus Vecturitrichaceae</taxon>
        <taxon>Candidatus Vecturithrix</taxon>
    </lineage>
</organism>
<protein>
    <recommendedName>
        <fullName evidence="3">Lipoprotein</fullName>
    </recommendedName>
</protein>
<dbReference type="STRING" id="1499967.U27_04597"/>
<keyword evidence="2" id="KW-1185">Reference proteome</keyword>
<evidence type="ECO:0000313" key="1">
    <source>
        <dbReference type="EMBL" id="GAK57630.1"/>
    </source>
</evidence>
<dbReference type="eggNOG" id="ENOG5033G80">
    <property type="taxonomic scope" value="Bacteria"/>
</dbReference>
<name>A0A081BZ75_VECG1</name>
<dbReference type="HOGENOM" id="CLU_1912939_0_0_0"/>
<proteinExistence type="predicted"/>
<sequence length="132" mass="15338">MSKFTQIQQMVFWGVVFLLLGSCASQQIMAAEPKVRIKPGRIYEECLKMKQGEVLQFSFTSSKLIDFNIHYHQGENVVYPVNKKQVTTLEGELDYDELEDEAEPDTLCVMWKNPHDVYVNLNYEVLVNNKNE</sequence>